<proteinExistence type="predicted"/>
<keyword evidence="4" id="KW-1185">Reference proteome</keyword>
<dbReference type="PANTHER" id="PTHR35490:SF2">
    <property type="entry name" value="BACTERIOPHAGE N4 ADSORPTION B PROTEIN"/>
    <property type="match status" value="1"/>
</dbReference>
<dbReference type="EMBL" id="JAQQAF010000006">
    <property type="protein sequence ID" value="KAJ8476060.1"/>
    <property type="molecule type" value="Genomic_DNA"/>
</dbReference>
<feature type="compositionally biased region" description="Basic and acidic residues" evidence="1">
    <location>
        <begin position="117"/>
        <end position="129"/>
    </location>
</feature>
<keyword evidence="2" id="KW-0812">Transmembrane</keyword>
<evidence type="ECO:0000313" key="3">
    <source>
        <dbReference type="EMBL" id="KAJ8476060.1"/>
    </source>
</evidence>
<feature type="region of interest" description="Disordered" evidence="1">
    <location>
        <begin position="393"/>
        <end position="412"/>
    </location>
</feature>
<dbReference type="AlphaFoldDB" id="A0AAV8P9L6"/>
<feature type="region of interest" description="Disordered" evidence="1">
    <location>
        <begin position="52"/>
        <end position="133"/>
    </location>
</feature>
<name>A0AAV8P9L6_ENSVE</name>
<evidence type="ECO:0000256" key="2">
    <source>
        <dbReference type="SAM" id="Phobius"/>
    </source>
</evidence>
<keyword evidence="2" id="KW-0472">Membrane</keyword>
<sequence>MPTFTAVALERLLEPASRDPASKAPPAPIKVGTAAHITAIKNSIARPNISPALYATPKSTPLPDSPTSFPPESPYMINHKRRGPRLAKSLVQNDAGGGQTNQSEVDQKVEAVSGNGRDPEENKARDTHTDQVGTAVDKFSGVKLQDASLDKGMVGVEGTIKLLSDDPERDEDAQDFFDMGSTASNSEVDDSYGRWKPGTPLGEYYDALEEISSDGTSQSSYRNIEDELREMRFSLLMEIQKRKQAEEELGNLQSHWHRLSDHLSLVGFSLPLPPIVTEDMGEQVNLDPAEELSRQIVVARSVADAVGRGCARAEVESKMESQIASKNFEIARLLDRLHYYEAANREMSRWNQEAVGLARQKREKRKRRQKWFWSSVCVAITLGGAAITWSYLPSPMPNPPDGGDHPTTGHQQ</sequence>
<evidence type="ECO:0000256" key="1">
    <source>
        <dbReference type="SAM" id="MobiDB-lite"/>
    </source>
</evidence>
<reference evidence="3 4" key="1">
    <citation type="submission" date="2022-12" db="EMBL/GenBank/DDBJ databases">
        <title>Chromosome-scale assembly of the Ensete ventricosum genome.</title>
        <authorList>
            <person name="Dussert Y."/>
            <person name="Stocks J."/>
            <person name="Wendawek A."/>
            <person name="Woldeyes F."/>
            <person name="Nichols R.A."/>
            <person name="Borrell J.S."/>
        </authorList>
    </citation>
    <scope>NUCLEOTIDE SEQUENCE [LARGE SCALE GENOMIC DNA]</scope>
    <source>
        <strain evidence="4">cv. Maze</strain>
        <tissue evidence="3">Seeds</tissue>
    </source>
</reference>
<accession>A0AAV8P9L6</accession>
<gene>
    <name evidence="3" type="ORF">OPV22_019787</name>
</gene>
<protein>
    <recommendedName>
        <fullName evidence="5">ARC6 IMS domain-containing protein</fullName>
    </recommendedName>
</protein>
<dbReference type="Proteomes" id="UP001222027">
    <property type="component" value="Unassembled WGS sequence"/>
</dbReference>
<keyword evidence="2" id="KW-1133">Transmembrane helix</keyword>
<evidence type="ECO:0008006" key="5">
    <source>
        <dbReference type="Google" id="ProtNLM"/>
    </source>
</evidence>
<comment type="caution">
    <text evidence="3">The sequence shown here is derived from an EMBL/GenBank/DDBJ whole genome shotgun (WGS) entry which is preliminary data.</text>
</comment>
<dbReference type="PANTHER" id="PTHR35490">
    <property type="entry name" value="BACTERIOPHAGE N4 ADSORPTION B PROTEIN"/>
    <property type="match status" value="1"/>
</dbReference>
<evidence type="ECO:0000313" key="4">
    <source>
        <dbReference type="Proteomes" id="UP001222027"/>
    </source>
</evidence>
<feature type="transmembrane region" description="Helical" evidence="2">
    <location>
        <begin position="371"/>
        <end position="392"/>
    </location>
</feature>
<organism evidence="3 4">
    <name type="scientific">Ensete ventricosum</name>
    <name type="common">Abyssinian banana</name>
    <name type="synonym">Musa ensete</name>
    <dbReference type="NCBI Taxonomy" id="4639"/>
    <lineage>
        <taxon>Eukaryota</taxon>
        <taxon>Viridiplantae</taxon>
        <taxon>Streptophyta</taxon>
        <taxon>Embryophyta</taxon>
        <taxon>Tracheophyta</taxon>
        <taxon>Spermatophyta</taxon>
        <taxon>Magnoliopsida</taxon>
        <taxon>Liliopsida</taxon>
        <taxon>Zingiberales</taxon>
        <taxon>Musaceae</taxon>
        <taxon>Ensete</taxon>
    </lineage>
</organism>